<keyword evidence="7" id="KW-0347">Helicase</keyword>
<dbReference type="PROSITE" id="PS51643">
    <property type="entry name" value="HD_CAS3"/>
    <property type="match status" value="1"/>
</dbReference>
<dbReference type="InterPro" id="IPR006483">
    <property type="entry name" value="CRISPR-assoc_Cas3_HD"/>
</dbReference>
<dbReference type="GO" id="GO:0046872">
    <property type="term" value="F:metal ion binding"/>
    <property type="evidence" value="ECO:0007669"/>
    <property type="project" value="UniProtKB-KW"/>
</dbReference>
<dbReference type="Pfam" id="PF18019">
    <property type="entry name" value="Cas3_HD"/>
    <property type="match status" value="1"/>
</dbReference>
<accession>A0A5C7EIM0</accession>
<keyword evidence="9" id="KW-0051">Antiviral defense</keyword>
<dbReference type="InParanoid" id="A0A5C7EIM0"/>
<dbReference type="NCBIfam" id="TIGR01587">
    <property type="entry name" value="cas3_core"/>
    <property type="match status" value="1"/>
</dbReference>
<dbReference type="InterPro" id="IPR011545">
    <property type="entry name" value="DEAD/DEAH_box_helicase_dom"/>
</dbReference>
<gene>
    <name evidence="13" type="primary">cas3</name>
    <name evidence="13" type="ORF">FR698_13835</name>
</gene>
<evidence type="ECO:0000256" key="9">
    <source>
        <dbReference type="ARBA" id="ARBA00023118"/>
    </source>
</evidence>
<comment type="similarity">
    <text evidence="2">In the central section; belongs to the CRISPR-associated helicase Cas3 family.</text>
</comment>
<dbReference type="GO" id="GO:0003724">
    <property type="term" value="F:RNA helicase activity"/>
    <property type="evidence" value="ECO:0007669"/>
    <property type="project" value="TreeGrafter"/>
</dbReference>
<dbReference type="OrthoDB" id="9810236at2"/>
<keyword evidence="6" id="KW-0378">Hydrolase</keyword>
<comment type="caution">
    <text evidence="13">The sequence shown here is derived from an EMBL/GenBank/DDBJ whole genome shotgun (WGS) entry which is preliminary data.</text>
</comment>
<dbReference type="AlphaFoldDB" id="A0A5C7EIM0"/>
<evidence type="ECO:0000256" key="4">
    <source>
        <dbReference type="ARBA" id="ARBA00022723"/>
    </source>
</evidence>
<dbReference type="Gene3D" id="3.40.50.300">
    <property type="entry name" value="P-loop containing nucleotide triphosphate hydrolases"/>
    <property type="match status" value="2"/>
</dbReference>
<evidence type="ECO:0000256" key="7">
    <source>
        <dbReference type="ARBA" id="ARBA00022806"/>
    </source>
</evidence>
<dbReference type="InterPro" id="IPR038257">
    <property type="entry name" value="CRISPR-assoc_Cas3_HD_sf"/>
</dbReference>
<evidence type="ECO:0000256" key="8">
    <source>
        <dbReference type="ARBA" id="ARBA00022840"/>
    </source>
</evidence>
<evidence type="ECO:0000259" key="11">
    <source>
        <dbReference type="PROSITE" id="PS51194"/>
    </source>
</evidence>
<evidence type="ECO:0000256" key="3">
    <source>
        <dbReference type="ARBA" id="ARBA00022722"/>
    </source>
</evidence>
<dbReference type="SMART" id="SM00490">
    <property type="entry name" value="HELICc"/>
    <property type="match status" value="1"/>
</dbReference>
<dbReference type="InterPro" id="IPR001650">
    <property type="entry name" value="Helicase_C-like"/>
</dbReference>
<evidence type="ECO:0000313" key="14">
    <source>
        <dbReference type="Proteomes" id="UP000321201"/>
    </source>
</evidence>
<dbReference type="EMBL" id="VPFL01000023">
    <property type="protein sequence ID" value="TXF10739.1"/>
    <property type="molecule type" value="Genomic_DNA"/>
</dbReference>
<evidence type="ECO:0000256" key="10">
    <source>
        <dbReference type="ARBA" id="ARBA00038437"/>
    </source>
</evidence>
<keyword evidence="3" id="KW-0540">Nuclease</keyword>
<evidence type="ECO:0000256" key="1">
    <source>
        <dbReference type="ARBA" id="ARBA00006847"/>
    </source>
</evidence>
<evidence type="ECO:0000256" key="5">
    <source>
        <dbReference type="ARBA" id="ARBA00022741"/>
    </source>
</evidence>
<dbReference type="PROSITE" id="PS51194">
    <property type="entry name" value="HELICASE_CTER"/>
    <property type="match status" value="1"/>
</dbReference>
<dbReference type="GO" id="GO:0005524">
    <property type="term" value="F:ATP binding"/>
    <property type="evidence" value="ECO:0007669"/>
    <property type="project" value="UniProtKB-KW"/>
</dbReference>
<keyword evidence="5" id="KW-0547">Nucleotide-binding</keyword>
<feature type="domain" description="Helicase C-terminal" evidence="11">
    <location>
        <begin position="233"/>
        <end position="404"/>
    </location>
</feature>
<dbReference type="SUPFAM" id="SSF52540">
    <property type="entry name" value="P-loop containing nucleoside triphosphate hydrolases"/>
    <property type="match status" value="1"/>
</dbReference>
<dbReference type="InterPro" id="IPR050079">
    <property type="entry name" value="DEAD_box_RNA_helicase"/>
</dbReference>
<comment type="similarity">
    <text evidence="1">In the N-terminal section; belongs to the CRISPR-associated nuclease Cas3-HD family.</text>
</comment>
<dbReference type="Proteomes" id="UP000321201">
    <property type="component" value="Unassembled WGS sequence"/>
</dbReference>
<feature type="domain" description="HD Cas3-type" evidence="12">
    <location>
        <begin position="566"/>
        <end position="793"/>
    </location>
</feature>
<evidence type="ECO:0000313" key="13">
    <source>
        <dbReference type="EMBL" id="TXF10739.1"/>
    </source>
</evidence>
<dbReference type="PANTHER" id="PTHR47959">
    <property type="entry name" value="ATP-DEPENDENT RNA HELICASE RHLE-RELATED"/>
    <property type="match status" value="1"/>
</dbReference>
<dbReference type="InterPro" id="IPR054712">
    <property type="entry name" value="Cas3-like_dom"/>
</dbReference>
<dbReference type="Gene3D" id="1.10.3210.30">
    <property type="match status" value="1"/>
</dbReference>
<evidence type="ECO:0000256" key="6">
    <source>
        <dbReference type="ARBA" id="ARBA00022801"/>
    </source>
</evidence>
<dbReference type="InterPro" id="IPR027417">
    <property type="entry name" value="P-loop_NTPase"/>
</dbReference>
<dbReference type="GO" id="GO:0051607">
    <property type="term" value="P:defense response to virus"/>
    <property type="evidence" value="ECO:0007669"/>
    <property type="project" value="UniProtKB-KW"/>
</dbReference>
<keyword evidence="4" id="KW-0479">Metal-binding</keyword>
<dbReference type="NCBIfam" id="TIGR01596">
    <property type="entry name" value="cas3_HD"/>
    <property type="match status" value="1"/>
</dbReference>
<dbReference type="GO" id="GO:0003676">
    <property type="term" value="F:nucleic acid binding"/>
    <property type="evidence" value="ECO:0007669"/>
    <property type="project" value="InterPro"/>
</dbReference>
<proteinExistence type="inferred from homology"/>
<evidence type="ECO:0000259" key="12">
    <source>
        <dbReference type="PROSITE" id="PS51643"/>
    </source>
</evidence>
<organism evidence="13 14">
    <name type="scientific">Pelomicrobium methylotrophicum</name>
    <dbReference type="NCBI Taxonomy" id="2602750"/>
    <lineage>
        <taxon>Bacteria</taxon>
        <taxon>Pseudomonadati</taxon>
        <taxon>Pseudomonadota</taxon>
        <taxon>Hydrogenophilia</taxon>
        <taxon>Hydrogenophilia incertae sedis</taxon>
        <taxon>Pelomicrobium</taxon>
    </lineage>
</organism>
<reference evidence="13 14" key="1">
    <citation type="submission" date="2019-08" db="EMBL/GenBank/DDBJ databases">
        <title>Pelomicrobium methylotrophicum gen. nov., sp. nov. a moderately thermophilic, facultatively anaerobic, lithoautotrophic and methylotrophic bacterium isolated from a terrestrial mud volcano.</title>
        <authorList>
            <person name="Slobodkina G.B."/>
            <person name="Merkel A.Y."/>
            <person name="Slobodkin A.I."/>
        </authorList>
    </citation>
    <scope>NUCLEOTIDE SEQUENCE [LARGE SCALE GENOMIC DNA]</scope>
    <source>
        <strain evidence="13 14">SM250</strain>
    </source>
</reference>
<sequence length="800" mass="89093">MGKTAAVVLAWLWKRGWRQGGRAQPPDQQTPRRLVYCLPMRVLVEQTHQNVQGWLENLGILGESGEGKVSVHLLMGGSEDVAQATWAEYPEEDMVLIGTQDMLLSRALMRGYGMSRYQWPVHFAWLHNDAFWVFDEVQLMGPGLPTSVQLEAFRRHFSLARTSRSLWVSATLSRDWLTTVDLDAHALAVHGLSEEERQSPAVRQRIQATKHLRRAGVSLSSAAKKDLPEYVQTLAQQIRAIHKPGSTTLVIVNTVERAQAVYRALRPISPADKRKQTPAFSGQLEAELILIHSRFRGPDRRAQEAKLSAPVSEQGRIVVATQAIEAGVDMTCRTLFAELAPWSSLVQRFGRCNRYGECNDSGGADIYWIDIADDKDAAQPYAMEALAAARGKLQNLTSASPDDLPPTDEAAPLHPVIRRKDFLDLFNTDPDLSGFDVDIAPYVRDADDADVLIFWRNFGDDPNEPLQSGPGRDELCRAGLGAARELLKRLEYGQAWRWDPLARRWQVQTENDRLRPGMTLLLAAEAGGYGLELGLSADLKTPVPPIAQPAAVEEALEAYDDEHRSLLEKPVALPVHLADVESEARVLCQALPSAHCDAIIRAARWHDLGKAHEAFQNMLRAAHERAAGERLGDGFWAKAGGRPGRKPGRPRYFLRRPDGEEIERPHFRHELASALAWLATQNHAADETTNLIAYLIAAHHGKVRLSLRALPEEKEAPDGCLFARGVWEGDVLPEMQFSDGETVPACTLRLDLMKLGESPQGPSWTTRTRRLLNALGPFKLAWCEALVRVADWRASRKEQA</sequence>
<dbReference type="GO" id="GO:0016787">
    <property type="term" value="F:hydrolase activity"/>
    <property type="evidence" value="ECO:0007669"/>
    <property type="project" value="UniProtKB-KW"/>
</dbReference>
<dbReference type="GO" id="GO:0004518">
    <property type="term" value="F:nuclease activity"/>
    <property type="evidence" value="ECO:0007669"/>
    <property type="project" value="UniProtKB-KW"/>
</dbReference>
<evidence type="ECO:0000256" key="2">
    <source>
        <dbReference type="ARBA" id="ARBA00009046"/>
    </source>
</evidence>
<dbReference type="InterPro" id="IPR006474">
    <property type="entry name" value="Helicase_Cas3_CRISPR-ass_core"/>
</dbReference>
<keyword evidence="8" id="KW-0067">ATP-binding</keyword>
<dbReference type="PANTHER" id="PTHR47959:SF16">
    <property type="entry name" value="CRISPR-ASSOCIATED NUCLEASE_HELICASE CAS3-RELATED"/>
    <property type="match status" value="1"/>
</dbReference>
<dbReference type="GO" id="GO:0005829">
    <property type="term" value="C:cytosol"/>
    <property type="evidence" value="ECO:0007669"/>
    <property type="project" value="TreeGrafter"/>
</dbReference>
<dbReference type="Pfam" id="PF00270">
    <property type="entry name" value="DEAD"/>
    <property type="match status" value="1"/>
</dbReference>
<protein>
    <submittedName>
        <fullName evidence="13">CRISPR-associated helicase Cas3</fullName>
    </submittedName>
</protein>
<dbReference type="Pfam" id="PF22590">
    <property type="entry name" value="Cas3-like_C_2"/>
    <property type="match status" value="1"/>
</dbReference>
<name>A0A5C7EIM0_9PROT</name>
<comment type="similarity">
    <text evidence="10">Belongs to the DEAD box helicase family.</text>
</comment>
<keyword evidence="14" id="KW-1185">Reference proteome</keyword>